<keyword evidence="1" id="KW-1133">Transmembrane helix</keyword>
<proteinExistence type="predicted"/>
<reference evidence="3" key="1">
    <citation type="submission" date="2017-09" db="EMBL/GenBank/DDBJ databases">
        <authorList>
            <person name="Varghese N."/>
            <person name="Submissions S."/>
        </authorList>
    </citation>
    <scope>NUCLEOTIDE SEQUENCE [LARGE SCALE GENOMIC DNA]</scope>
    <source>
        <strain evidence="3">DSM 2913</strain>
    </source>
</reference>
<sequence>MCMFYCGFTAVLKGVLAFILGVLSALSIPIAPLSSLYIDNWFLANSGIPQAIGILSYALTIRFVLNLIPFLRL</sequence>
<protein>
    <submittedName>
        <fullName evidence="2">Uncharacterized protein</fullName>
    </submittedName>
</protein>
<feature type="transmembrane region" description="Helical" evidence="1">
    <location>
        <begin position="12"/>
        <end position="31"/>
    </location>
</feature>
<organism evidence="2 3">
    <name type="scientific">Hydrogenobacter hydrogenophilus</name>
    <dbReference type="NCBI Taxonomy" id="35835"/>
    <lineage>
        <taxon>Bacteria</taxon>
        <taxon>Pseudomonadati</taxon>
        <taxon>Aquificota</taxon>
        <taxon>Aquificia</taxon>
        <taxon>Aquificales</taxon>
        <taxon>Aquificaceae</taxon>
        <taxon>Hydrogenobacter</taxon>
    </lineage>
</organism>
<accession>A0A285P4R9</accession>
<dbReference type="Proteomes" id="UP000218627">
    <property type="component" value="Unassembled WGS sequence"/>
</dbReference>
<gene>
    <name evidence="2" type="ORF">SAMN06265353_1691</name>
</gene>
<feature type="transmembrane region" description="Helical" evidence="1">
    <location>
        <begin position="51"/>
        <end position="71"/>
    </location>
</feature>
<evidence type="ECO:0000256" key="1">
    <source>
        <dbReference type="SAM" id="Phobius"/>
    </source>
</evidence>
<dbReference type="RefSeq" id="WP_096603432.1">
    <property type="nucleotide sequence ID" value="NZ_OBEN01000015.1"/>
</dbReference>
<evidence type="ECO:0000313" key="3">
    <source>
        <dbReference type="Proteomes" id="UP000218627"/>
    </source>
</evidence>
<dbReference type="EMBL" id="OBEN01000015">
    <property type="protein sequence ID" value="SNZ16732.1"/>
    <property type="molecule type" value="Genomic_DNA"/>
</dbReference>
<name>A0A285P4R9_9AQUI</name>
<keyword evidence="1" id="KW-0472">Membrane</keyword>
<dbReference type="AlphaFoldDB" id="A0A285P4R9"/>
<evidence type="ECO:0000313" key="2">
    <source>
        <dbReference type="EMBL" id="SNZ16732.1"/>
    </source>
</evidence>
<keyword evidence="3" id="KW-1185">Reference proteome</keyword>
<keyword evidence="1" id="KW-0812">Transmembrane</keyword>